<dbReference type="PROSITE" id="PS00217">
    <property type="entry name" value="SUGAR_TRANSPORT_2"/>
    <property type="match status" value="1"/>
</dbReference>
<gene>
    <name evidence="7" type="ORF">SAMN04489760_104124</name>
</gene>
<feature type="domain" description="Major facilitator superfamily (MFS) profile" evidence="6">
    <location>
        <begin position="25"/>
        <end position="437"/>
    </location>
</feature>
<feature type="transmembrane region" description="Helical" evidence="5">
    <location>
        <begin position="59"/>
        <end position="79"/>
    </location>
</feature>
<feature type="transmembrane region" description="Helical" evidence="5">
    <location>
        <begin position="412"/>
        <end position="432"/>
    </location>
</feature>
<evidence type="ECO:0000256" key="4">
    <source>
        <dbReference type="ARBA" id="ARBA00023136"/>
    </source>
</evidence>
<dbReference type="PROSITE" id="PS00216">
    <property type="entry name" value="SUGAR_TRANSPORT_1"/>
    <property type="match status" value="1"/>
</dbReference>
<feature type="transmembrane region" description="Helical" evidence="5">
    <location>
        <begin position="385"/>
        <end position="406"/>
    </location>
</feature>
<evidence type="ECO:0000256" key="2">
    <source>
        <dbReference type="ARBA" id="ARBA00022692"/>
    </source>
</evidence>
<sequence>MTSERTINVNQFINSRGISGGQILIVFLCFLTICLDGFDAQAVGFVVPVIGKEWGLAKTQIGTMFSMGLIGLMIGSFVLGPLADKIGRKTVIMISAFSFGLFSLMTAYCQNIEQMGILRLLTGIGLGGAMPNLVTLTSEYCPQRSRSFLTTLMFCGFTIGGAGGGIIAAHMTVAWGWRSIFFWGGVIPMVLSVILAIGLPESIRYLIVNEKPNDKVAKNLKRVAPDADLSGATFTLTEQRLEGFPVKELFGKTLAAGTTLLWFAFFMDLMVVYFFTLWLPTIIQSLGMELTKAAYVSSVYLLGGTVGGILNGKLMDHYDPYKVLVSSMLFGGVAIFIVGAVTHWLWLTVAMCFVAGIGTSGAQVGLNALTAAYYPTQNRATGISWALGVGRMGTVLGASLGGILLAAQWPLFAIYSLFAASRVLCAGSVWGVRKTKRAEIAFKEWQEGHAQGVKGAADRAAAAVE</sequence>
<dbReference type="Proteomes" id="UP000198744">
    <property type="component" value="Unassembled WGS sequence"/>
</dbReference>
<accession>A0A1H7VRF0</accession>
<feature type="transmembrane region" description="Helical" evidence="5">
    <location>
        <begin position="293"/>
        <end position="311"/>
    </location>
</feature>
<dbReference type="CDD" id="cd17365">
    <property type="entry name" value="MFS_PcaK_like"/>
    <property type="match status" value="1"/>
</dbReference>
<feature type="transmembrane region" description="Helical" evidence="5">
    <location>
        <begin position="148"/>
        <end position="168"/>
    </location>
</feature>
<dbReference type="GO" id="GO:0046943">
    <property type="term" value="F:carboxylic acid transmembrane transporter activity"/>
    <property type="evidence" value="ECO:0007669"/>
    <property type="project" value="TreeGrafter"/>
</dbReference>
<comment type="subcellular location">
    <subcellularLocation>
        <location evidence="1">Membrane</location>
        <topology evidence="1">Multi-pass membrane protein</topology>
    </subcellularLocation>
</comment>
<dbReference type="SUPFAM" id="SSF103473">
    <property type="entry name" value="MFS general substrate transporter"/>
    <property type="match status" value="1"/>
</dbReference>
<dbReference type="OrthoDB" id="5525432at2"/>
<dbReference type="InterPro" id="IPR005829">
    <property type="entry name" value="Sugar_transporter_CS"/>
</dbReference>
<dbReference type="AlphaFoldDB" id="A0A1H7VRF0"/>
<keyword evidence="2 5" id="KW-0812">Transmembrane</keyword>
<dbReference type="STRING" id="43775.SAMN04489760_104124"/>
<dbReference type="PANTHER" id="PTHR23508">
    <property type="entry name" value="CARBOXYLIC ACID TRANSPORTER PROTEIN HOMOLOG"/>
    <property type="match status" value="1"/>
</dbReference>
<evidence type="ECO:0000256" key="5">
    <source>
        <dbReference type="SAM" id="Phobius"/>
    </source>
</evidence>
<feature type="transmembrane region" description="Helical" evidence="5">
    <location>
        <begin position="91"/>
        <end position="110"/>
    </location>
</feature>
<evidence type="ECO:0000256" key="1">
    <source>
        <dbReference type="ARBA" id="ARBA00004141"/>
    </source>
</evidence>
<dbReference type="InterPro" id="IPR011701">
    <property type="entry name" value="MFS"/>
</dbReference>
<feature type="transmembrane region" description="Helical" evidence="5">
    <location>
        <begin position="180"/>
        <end position="199"/>
    </location>
</feature>
<protein>
    <submittedName>
        <fullName evidence="7">MFS transporter, AAHS family, 4-hydroxybenzoate transporter</fullName>
    </submittedName>
</protein>
<evidence type="ECO:0000313" key="7">
    <source>
        <dbReference type="EMBL" id="SEM11459.1"/>
    </source>
</evidence>
<keyword evidence="3 5" id="KW-1133">Transmembrane helix</keyword>
<dbReference type="RefSeq" id="WP_093882479.1">
    <property type="nucleotide sequence ID" value="NZ_FOBS01000004.1"/>
</dbReference>
<feature type="transmembrane region" description="Helical" evidence="5">
    <location>
        <begin position="323"/>
        <end position="347"/>
    </location>
</feature>
<keyword evidence="4 5" id="KW-0472">Membrane</keyword>
<dbReference type="Gene3D" id="1.20.1250.20">
    <property type="entry name" value="MFS general substrate transporter like domains"/>
    <property type="match status" value="1"/>
</dbReference>
<dbReference type="EMBL" id="FOBS01000004">
    <property type="protein sequence ID" value="SEM11459.1"/>
    <property type="molecule type" value="Genomic_DNA"/>
</dbReference>
<evidence type="ECO:0000256" key="3">
    <source>
        <dbReference type="ARBA" id="ARBA00022989"/>
    </source>
</evidence>
<reference evidence="7 8" key="1">
    <citation type="submission" date="2016-10" db="EMBL/GenBank/DDBJ databases">
        <authorList>
            <person name="de Groot N.N."/>
        </authorList>
    </citation>
    <scope>NUCLEOTIDE SEQUENCE [LARGE SCALE GENOMIC DNA]</scope>
    <source>
        <strain evidence="7 8">DSM 8423</strain>
    </source>
</reference>
<proteinExistence type="predicted"/>
<feature type="transmembrane region" description="Helical" evidence="5">
    <location>
        <begin position="260"/>
        <end position="281"/>
    </location>
</feature>
<feature type="transmembrane region" description="Helical" evidence="5">
    <location>
        <begin position="116"/>
        <end position="136"/>
    </location>
</feature>
<feature type="transmembrane region" description="Helical" evidence="5">
    <location>
        <begin position="21"/>
        <end position="47"/>
    </location>
</feature>
<dbReference type="PROSITE" id="PS50850">
    <property type="entry name" value="MFS"/>
    <property type="match status" value="1"/>
</dbReference>
<evidence type="ECO:0000259" key="6">
    <source>
        <dbReference type="PROSITE" id="PS50850"/>
    </source>
</evidence>
<organism evidence="7 8">
    <name type="scientific">Syntrophus gentianae</name>
    <dbReference type="NCBI Taxonomy" id="43775"/>
    <lineage>
        <taxon>Bacteria</taxon>
        <taxon>Pseudomonadati</taxon>
        <taxon>Thermodesulfobacteriota</taxon>
        <taxon>Syntrophia</taxon>
        <taxon>Syntrophales</taxon>
        <taxon>Syntrophaceae</taxon>
        <taxon>Syntrophus</taxon>
    </lineage>
</organism>
<keyword evidence="8" id="KW-1185">Reference proteome</keyword>
<dbReference type="InterPro" id="IPR036259">
    <property type="entry name" value="MFS_trans_sf"/>
</dbReference>
<dbReference type="PANTHER" id="PTHR23508:SF10">
    <property type="entry name" value="CARBOXYLIC ACID TRANSPORTER PROTEIN HOMOLOG"/>
    <property type="match status" value="1"/>
</dbReference>
<dbReference type="Pfam" id="PF07690">
    <property type="entry name" value="MFS_1"/>
    <property type="match status" value="1"/>
</dbReference>
<dbReference type="InterPro" id="IPR020846">
    <property type="entry name" value="MFS_dom"/>
</dbReference>
<name>A0A1H7VRF0_9BACT</name>
<evidence type="ECO:0000313" key="8">
    <source>
        <dbReference type="Proteomes" id="UP000198744"/>
    </source>
</evidence>
<dbReference type="GO" id="GO:0005886">
    <property type="term" value="C:plasma membrane"/>
    <property type="evidence" value="ECO:0007669"/>
    <property type="project" value="TreeGrafter"/>
</dbReference>
<feature type="transmembrane region" description="Helical" evidence="5">
    <location>
        <begin position="353"/>
        <end position="373"/>
    </location>
</feature>